<gene>
    <name evidence="1" type="ORF">OXYTRIMIC_706</name>
</gene>
<dbReference type="Proteomes" id="UP000053232">
    <property type="component" value="Unassembled WGS sequence"/>
</dbReference>
<keyword evidence="2" id="KW-1185">Reference proteome</keyword>
<organism evidence="1 2">
    <name type="scientific">Oxytricha trifallax</name>
    <dbReference type="NCBI Taxonomy" id="1172189"/>
    <lineage>
        <taxon>Eukaryota</taxon>
        <taxon>Sar</taxon>
        <taxon>Alveolata</taxon>
        <taxon>Ciliophora</taxon>
        <taxon>Intramacronucleata</taxon>
        <taxon>Spirotrichea</taxon>
        <taxon>Stichotrichia</taxon>
        <taxon>Sporadotrichida</taxon>
        <taxon>Oxytrichidae</taxon>
        <taxon>Oxytrichinae</taxon>
        <taxon>Oxytricha</taxon>
    </lineage>
</organism>
<sequence>MRKKSFKDDLAHDRLGQNLNISGFSQFQKIGYPHFQGIPLNQNHMNFGIPNMMQTTVVFPMTNDYFQQYQQMSPLNSQLAQGFMGNITQNPFNTYFQLQMGSQMNNAQSMSASKGQIEEVQVKSEGEEFEKERKLQKLAQQQQQQFSSKVKSHKIDLNKKSTQKIENFVDPKQSQKSQMSGYSNQLKSNASLMLNKHIKQEVEKVIGAEYSIHKFNFKKSSSHIRVTLKVNFSVNKFSKQIELPQALMGLYRDLTSEEELFKCIQEQDRKVLQTFKMKCVQDKMALQKIVAEYEMQFGRVQMVELEKQDQEKNFVLAKNYITHISDTIAQIMKQQQK</sequence>
<dbReference type="AlphaFoldDB" id="A0A073HZ33"/>
<comment type="caution">
    <text evidence="1">The sequence shown here is derived from an EMBL/GenBank/DDBJ whole genome shotgun (WGS) entry which is preliminary data.</text>
</comment>
<dbReference type="EMBL" id="ARYC01006260">
    <property type="protein sequence ID" value="KEJ82699.1"/>
    <property type="molecule type" value="Genomic_DNA"/>
</dbReference>
<accession>A0A073HZ33</accession>
<proteinExistence type="predicted"/>
<evidence type="ECO:0000313" key="1">
    <source>
        <dbReference type="EMBL" id="KEJ82699.1"/>
    </source>
</evidence>
<reference evidence="2" key="1">
    <citation type="journal article" date="2014" name="Cell">
        <title>The Architecture of a Scrambled Genome Reveals Massive Levels of Genomic Rearrangement during Development.</title>
        <authorList>
            <person name="Chen X."/>
            <person name="Bracht J.R."/>
            <person name="Goldman A.D."/>
            <person name="Dolzhenko E."/>
            <person name="Clay D.M."/>
            <person name="Swart E.C."/>
            <person name="Perlman D.H."/>
            <person name="Doak T.G."/>
            <person name="Stuart A."/>
            <person name="Amemiya C.T."/>
            <person name="Sebra R.P."/>
            <person name="Landweber L.F."/>
        </authorList>
    </citation>
    <scope>NUCLEOTIDE SEQUENCE [LARGE SCALE GENOMIC DNA]</scope>
    <source>
        <strain evidence="2">JRB310</strain>
    </source>
</reference>
<name>A0A073HZ33_9SPIT</name>
<protein>
    <submittedName>
        <fullName evidence="1">Uncharacterized protein</fullName>
    </submittedName>
</protein>
<evidence type="ECO:0000313" key="2">
    <source>
        <dbReference type="Proteomes" id="UP000053232"/>
    </source>
</evidence>